<dbReference type="EMBL" id="CAJNNW010037357">
    <property type="protein sequence ID" value="CAE8741147.1"/>
    <property type="molecule type" value="Genomic_DNA"/>
</dbReference>
<protein>
    <recommendedName>
        <fullName evidence="3">NADP-dependent oxidoreductase domain-containing protein</fullName>
    </recommendedName>
</protein>
<dbReference type="Gene3D" id="1.10.1370.30">
    <property type="match status" value="1"/>
</dbReference>
<dbReference type="PANTHER" id="PTHR34217">
    <property type="entry name" value="METAL-DEPENDENT CARBOXYPEPTIDASE"/>
    <property type="match status" value="1"/>
</dbReference>
<feature type="non-terminal residue" evidence="4">
    <location>
        <position position="587"/>
    </location>
</feature>
<dbReference type="InterPro" id="IPR001333">
    <property type="entry name" value="Peptidase_M32_Taq"/>
</dbReference>
<gene>
    <name evidence="4" type="ORF">PGLA2088_LOCUS50321</name>
</gene>
<evidence type="ECO:0000313" key="4">
    <source>
        <dbReference type="EMBL" id="CAE8741147.1"/>
    </source>
</evidence>
<sequence>MAVGSDTFGRGSRGRRRSAHAPPFAARQTARLLVVVGLCLSAACSSSMLLLWASPVRQLVGSTTRLSSRMALRAVAQSAAQSTAVEADFEALSTRLKDISALGGISGLLGWDEMTMMPAGASASRAAQKEALAGVLYSKSTDPALGDLLTRLGQADLAGLNAYQQASVREASRDFKKTTALSEELVRREAGLETKGYATWVQARKAKDWSMFSPVLREWVTARKERAAMIDASKPPYDVLADDYSAGLTASRIQEVFDEVKTGLVPFLAELREKGTAPDDSWLKGDFDTEKQAGLCRDISVALGFDLEKGRLDVSVHPFTGGSGPTDVRMTTRFKKEDVTEGITGAIHETGHALYEQGRNEEYDGLPLSQAAGMAIHESQSLLWERMVALSLPFSRYLLPKLRESFPGALPSKGRQLQPWEVMFGGIWLAPVGNAAQGDGEDTSQANADATVAAAVAAGVKEFDTAPWYGAGAAEERLGRAVRRLGDASTKVITKAGRLVREPGGTEPCIPGFDEPGRPGLHERVWTNDYTAAGARLSLSESLERLGLPRVFGLRIHDPNDNSCNTRRTEAFVDEVEVALGSEGMCQ</sequence>
<feature type="transmembrane region" description="Helical" evidence="2">
    <location>
        <begin position="32"/>
        <end position="53"/>
    </location>
</feature>
<reference evidence="4" key="1">
    <citation type="submission" date="2021-02" db="EMBL/GenBank/DDBJ databases">
        <authorList>
            <person name="Dougan E. K."/>
            <person name="Rhodes N."/>
            <person name="Thang M."/>
            <person name="Chan C."/>
        </authorList>
    </citation>
    <scope>NUCLEOTIDE SEQUENCE</scope>
</reference>
<evidence type="ECO:0000313" key="5">
    <source>
        <dbReference type="Proteomes" id="UP000626109"/>
    </source>
</evidence>
<dbReference type="GO" id="GO:0006508">
    <property type="term" value="P:proteolysis"/>
    <property type="evidence" value="ECO:0007669"/>
    <property type="project" value="InterPro"/>
</dbReference>
<dbReference type="SUPFAM" id="SSF55486">
    <property type="entry name" value="Metalloproteases ('zincins'), catalytic domain"/>
    <property type="match status" value="1"/>
</dbReference>
<dbReference type="PRINTS" id="PR00998">
    <property type="entry name" value="CRBOXYPTASET"/>
</dbReference>
<feature type="region of interest" description="Disordered" evidence="1">
    <location>
        <begin position="1"/>
        <end position="22"/>
    </location>
</feature>
<dbReference type="PROSITE" id="PS52034">
    <property type="entry name" value="PEPTIDASE_M32"/>
    <property type="match status" value="1"/>
</dbReference>
<dbReference type="InterPro" id="IPR036812">
    <property type="entry name" value="NAD(P)_OxRdtase_dom_sf"/>
</dbReference>
<evidence type="ECO:0000259" key="3">
    <source>
        <dbReference type="Pfam" id="PF00248"/>
    </source>
</evidence>
<dbReference type="SUPFAM" id="SSF51430">
    <property type="entry name" value="NAD(P)-linked oxidoreductase"/>
    <property type="match status" value="1"/>
</dbReference>
<feature type="domain" description="NADP-dependent oxidoreductase" evidence="3">
    <location>
        <begin position="438"/>
        <end position="560"/>
    </location>
</feature>
<dbReference type="Proteomes" id="UP000626109">
    <property type="component" value="Unassembled WGS sequence"/>
</dbReference>
<dbReference type="Pfam" id="PF00248">
    <property type="entry name" value="Aldo_ket_red"/>
    <property type="match status" value="1"/>
</dbReference>
<organism evidence="4 5">
    <name type="scientific">Polarella glacialis</name>
    <name type="common">Dinoflagellate</name>
    <dbReference type="NCBI Taxonomy" id="89957"/>
    <lineage>
        <taxon>Eukaryota</taxon>
        <taxon>Sar</taxon>
        <taxon>Alveolata</taxon>
        <taxon>Dinophyceae</taxon>
        <taxon>Suessiales</taxon>
        <taxon>Suessiaceae</taxon>
        <taxon>Polarella</taxon>
    </lineage>
</organism>
<keyword evidence="2" id="KW-0472">Membrane</keyword>
<accession>A0A813LXW1</accession>
<keyword evidence="2" id="KW-1133">Transmembrane helix</keyword>
<dbReference type="GO" id="GO:0004181">
    <property type="term" value="F:metallocarboxypeptidase activity"/>
    <property type="evidence" value="ECO:0007669"/>
    <property type="project" value="InterPro"/>
</dbReference>
<dbReference type="PANTHER" id="PTHR34217:SF1">
    <property type="entry name" value="CARBOXYPEPTIDASE 1"/>
    <property type="match status" value="1"/>
</dbReference>
<dbReference type="Gene3D" id="3.20.20.100">
    <property type="entry name" value="NADP-dependent oxidoreductase domain"/>
    <property type="match status" value="1"/>
</dbReference>
<comment type="caution">
    <text evidence="4">The sequence shown here is derived from an EMBL/GenBank/DDBJ whole genome shotgun (WGS) entry which is preliminary data.</text>
</comment>
<keyword evidence="2" id="KW-0812">Transmembrane</keyword>
<evidence type="ECO:0000256" key="2">
    <source>
        <dbReference type="SAM" id="Phobius"/>
    </source>
</evidence>
<dbReference type="Pfam" id="PF02074">
    <property type="entry name" value="Peptidase_M32"/>
    <property type="match status" value="1"/>
</dbReference>
<name>A0A813LXW1_POLGL</name>
<dbReference type="AlphaFoldDB" id="A0A813LXW1"/>
<evidence type="ECO:0000256" key="1">
    <source>
        <dbReference type="SAM" id="MobiDB-lite"/>
    </source>
</evidence>
<proteinExistence type="predicted"/>
<dbReference type="InterPro" id="IPR023210">
    <property type="entry name" value="NADP_OxRdtase_dom"/>
</dbReference>